<organism evidence="15 18">
    <name type="scientific">Prunus avium</name>
    <name type="common">Cherry</name>
    <name type="synonym">Cerasus avium</name>
    <dbReference type="NCBI Taxonomy" id="42229"/>
    <lineage>
        <taxon>Eukaryota</taxon>
        <taxon>Viridiplantae</taxon>
        <taxon>Streptophyta</taxon>
        <taxon>Embryophyta</taxon>
        <taxon>Tracheophyta</taxon>
        <taxon>Spermatophyta</taxon>
        <taxon>Magnoliopsida</taxon>
        <taxon>eudicotyledons</taxon>
        <taxon>Gunneridae</taxon>
        <taxon>Pentapetalae</taxon>
        <taxon>rosids</taxon>
        <taxon>fabids</taxon>
        <taxon>Rosales</taxon>
        <taxon>Rosaceae</taxon>
        <taxon>Amygdaloideae</taxon>
        <taxon>Amygdaleae</taxon>
        <taxon>Prunus</taxon>
    </lineage>
</organism>
<dbReference type="KEGG" id="pavi:110762209"/>
<evidence type="ECO:0000256" key="6">
    <source>
        <dbReference type="ARBA" id="ARBA00022792"/>
    </source>
</evidence>
<dbReference type="GO" id="GO:0006465">
    <property type="term" value="P:signal peptide processing"/>
    <property type="evidence" value="ECO:0007669"/>
    <property type="project" value="InterPro"/>
</dbReference>
<evidence type="ECO:0000256" key="4">
    <source>
        <dbReference type="ARBA" id="ARBA00022670"/>
    </source>
</evidence>
<feature type="domain" description="Peptidase S26" evidence="14">
    <location>
        <begin position="182"/>
        <end position="275"/>
    </location>
</feature>
<keyword evidence="7" id="KW-0378">Hydrolase</keyword>
<feature type="region of interest" description="Disordered" evidence="12">
    <location>
        <begin position="135"/>
        <end position="155"/>
    </location>
</feature>
<evidence type="ECO:0000256" key="8">
    <source>
        <dbReference type="ARBA" id="ARBA00022989"/>
    </source>
</evidence>
<evidence type="ECO:0000256" key="3">
    <source>
        <dbReference type="ARBA" id="ARBA00013650"/>
    </source>
</evidence>
<keyword evidence="5 13" id="KW-0812">Transmembrane</keyword>
<evidence type="ECO:0000256" key="13">
    <source>
        <dbReference type="SAM" id="Phobius"/>
    </source>
</evidence>
<feature type="transmembrane region" description="Helical" evidence="13">
    <location>
        <begin position="18"/>
        <end position="39"/>
    </location>
</feature>
<keyword evidence="10 13" id="KW-0472">Membrane</keyword>
<protein>
    <recommendedName>
        <fullName evidence="3">Mitochondrial inner membrane protease subunit 2</fullName>
    </recommendedName>
</protein>
<evidence type="ECO:0000256" key="2">
    <source>
        <dbReference type="ARBA" id="ARBA00007066"/>
    </source>
</evidence>
<keyword evidence="15" id="KW-1185">Reference proteome</keyword>
<evidence type="ECO:0000313" key="17">
    <source>
        <dbReference type="RefSeq" id="XP_021820597.1"/>
    </source>
</evidence>
<accession>A0A6P5SUZ7</accession>
<dbReference type="Proteomes" id="UP000515124">
    <property type="component" value="Unplaced"/>
</dbReference>
<dbReference type="PRINTS" id="PR00727">
    <property type="entry name" value="LEADERPTASE"/>
</dbReference>
<reference evidence="16 17" key="1">
    <citation type="submission" date="2025-04" db="UniProtKB">
        <authorList>
            <consortium name="RefSeq"/>
        </authorList>
    </citation>
    <scope>IDENTIFICATION</scope>
</reference>
<dbReference type="PANTHER" id="PTHR46041:SF2">
    <property type="entry name" value="MITOCHONDRIAL INNER MEMBRANE PROTEASE SUBUNIT 2"/>
    <property type="match status" value="1"/>
</dbReference>
<sequence>MQLEFTADTTNLSYWLNWRVLLCAIWLFTPIVIALLMIWKYDASCHLKSDRRETQQDANQDLCGDKAWKPCLKEIHPIWLLIYRVTAFSLLLATLIARVVISGGGIFYYYTQYSSKADIYSIRYLHLPQITRANNGTRPPPPALSPLTRFPPAKEPSSTANLKLYLNSTPIDMGTRSTLWSFANKFFTCGVIGVYVSDRFVGVAPVCGSSMSPTLNPGTTSLMGLPIDDYVLVEKRCLQNYKFSHGDVVVFSSPSNHKERHIKRITLLPGEWIGTRHSYDVLKIPEGHCWVEGDNSSSSLDSRSFGPIPLGLVQGRVTHIAWPPQRIGAIEKRTPQHTISSS</sequence>
<dbReference type="SUPFAM" id="SSF51306">
    <property type="entry name" value="LexA/Signal peptidase"/>
    <property type="match status" value="1"/>
</dbReference>
<evidence type="ECO:0000256" key="11">
    <source>
        <dbReference type="PIRSR" id="PIRSR600223-1"/>
    </source>
</evidence>
<dbReference type="GO" id="GO:0006627">
    <property type="term" value="P:protein processing involved in protein targeting to mitochondrion"/>
    <property type="evidence" value="ECO:0007669"/>
    <property type="project" value="InterPro"/>
</dbReference>
<dbReference type="GeneID" id="110762209"/>
<name>A0A6P5SUZ7_PRUAV</name>
<keyword evidence="8 13" id="KW-1133">Transmembrane helix</keyword>
<feature type="active site" evidence="11">
    <location>
        <position position="210"/>
    </location>
</feature>
<dbReference type="RefSeq" id="XP_021820597.1">
    <property type="nucleotide sequence ID" value="XM_021964905.1"/>
</dbReference>
<evidence type="ECO:0000259" key="14">
    <source>
        <dbReference type="Pfam" id="PF10502"/>
    </source>
</evidence>
<feature type="transmembrane region" description="Helical" evidence="13">
    <location>
        <begin position="81"/>
        <end position="110"/>
    </location>
</feature>
<dbReference type="InterPro" id="IPR037730">
    <property type="entry name" value="IMP2"/>
</dbReference>
<evidence type="ECO:0000256" key="9">
    <source>
        <dbReference type="ARBA" id="ARBA00023128"/>
    </source>
</evidence>
<keyword evidence="4" id="KW-0645">Protease</keyword>
<dbReference type="AlphaFoldDB" id="A0A6P5SUZ7"/>
<comment type="subcellular location">
    <subcellularLocation>
        <location evidence="1">Mitochondrion inner membrane</location>
        <topology evidence="1">Single-pass membrane protein</topology>
    </subcellularLocation>
</comment>
<dbReference type="FunFam" id="2.10.109.10:FF:000005">
    <property type="entry name" value="Mitochondrial inner membrane protease subunit"/>
    <property type="match status" value="1"/>
</dbReference>
<gene>
    <name evidence="16 17 18" type="primary">LOC110762209</name>
</gene>
<dbReference type="RefSeq" id="XP_021820538.1">
    <property type="nucleotide sequence ID" value="XM_021964846.1"/>
</dbReference>
<dbReference type="Pfam" id="PF10502">
    <property type="entry name" value="Peptidase_S26"/>
    <property type="match status" value="2"/>
</dbReference>
<evidence type="ECO:0000313" key="15">
    <source>
        <dbReference type="Proteomes" id="UP000515124"/>
    </source>
</evidence>
<dbReference type="GO" id="GO:0004252">
    <property type="term" value="F:serine-type endopeptidase activity"/>
    <property type="evidence" value="ECO:0007669"/>
    <property type="project" value="InterPro"/>
</dbReference>
<feature type="domain" description="Peptidase S26" evidence="14">
    <location>
        <begin position="283"/>
        <end position="322"/>
    </location>
</feature>
<dbReference type="GO" id="GO:0042720">
    <property type="term" value="C:mitochondrial inner membrane peptidase complex"/>
    <property type="evidence" value="ECO:0007669"/>
    <property type="project" value="InterPro"/>
</dbReference>
<proteinExistence type="inferred from homology"/>
<dbReference type="RefSeq" id="XP_021820675.1">
    <property type="nucleotide sequence ID" value="XM_021964983.1"/>
</dbReference>
<dbReference type="InterPro" id="IPR000223">
    <property type="entry name" value="Pept_S26A_signal_pept_1"/>
</dbReference>
<dbReference type="PANTHER" id="PTHR46041">
    <property type="entry name" value="MITOCHONDRIAL INNER MEMBRANE PROTEASE SUBUNIT 2"/>
    <property type="match status" value="1"/>
</dbReference>
<keyword evidence="9" id="KW-0496">Mitochondrion</keyword>
<evidence type="ECO:0000313" key="18">
    <source>
        <dbReference type="RefSeq" id="XP_021820675.1"/>
    </source>
</evidence>
<dbReference type="Gene3D" id="2.10.109.10">
    <property type="entry name" value="Umud Fragment, subunit A"/>
    <property type="match status" value="1"/>
</dbReference>
<dbReference type="InterPro" id="IPR036286">
    <property type="entry name" value="LexA/Signal_pep-like_sf"/>
</dbReference>
<evidence type="ECO:0000256" key="10">
    <source>
        <dbReference type="ARBA" id="ARBA00023136"/>
    </source>
</evidence>
<keyword evidence="6" id="KW-0999">Mitochondrion inner membrane</keyword>
<evidence type="ECO:0000256" key="12">
    <source>
        <dbReference type="SAM" id="MobiDB-lite"/>
    </source>
</evidence>
<evidence type="ECO:0000256" key="7">
    <source>
        <dbReference type="ARBA" id="ARBA00022801"/>
    </source>
</evidence>
<dbReference type="InterPro" id="IPR019533">
    <property type="entry name" value="Peptidase_S26"/>
</dbReference>
<dbReference type="CDD" id="cd06530">
    <property type="entry name" value="S26_SPase_I"/>
    <property type="match status" value="1"/>
</dbReference>
<evidence type="ECO:0000256" key="5">
    <source>
        <dbReference type="ARBA" id="ARBA00022692"/>
    </source>
</evidence>
<evidence type="ECO:0000256" key="1">
    <source>
        <dbReference type="ARBA" id="ARBA00004434"/>
    </source>
</evidence>
<comment type="similarity">
    <text evidence="2">Belongs to the peptidase S26 family. IMP2 subfamily.</text>
</comment>
<feature type="active site" evidence="11">
    <location>
        <position position="263"/>
    </location>
</feature>
<evidence type="ECO:0000313" key="16">
    <source>
        <dbReference type="RefSeq" id="XP_021820538.1"/>
    </source>
</evidence>